<keyword evidence="2" id="KW-1185">Reference proteome</keyword>
<proteinExistence type="predicted"/>
<gene>
    <name evidence="1" type="ORF">JFY71_05305</name>
</gene>
<accession>A0AC61MZR4</accession>
<dbReference type="EMBL" id="CP066744">
    <property type="protein sequence ID" value="QQK08955.1"/>
    <property type="molecule type" value="Genomic_DNA"/>
</dbReference>
<sequence>MTIKDILKNNFSDLKYTILRFPLAILSAILLTIVTIYGNFQEEITYRYTVLLAVFTVGIFLFIFISLLNSFLQTVFNKAYYKYLTNLLGIVILIGLYYFGKNSNLTNYIYPSVFFIDLLYLTKKFGTIVYGLIVFFIVSSLYIEKLNNPRGTDIYIYKIIRAIGISVIFSIVILVGTQLILYALSILFFDFIDYRYFMSNINLIMILVNLIVFLSNYPKASIYEDYIVPKFFKKLLINIVVVLLIIFGLILYIYFAMILIQRRILVRQIAYLVIVYGGFTIGTLMLLNIVDNNKFKTTYMKIAPISIIPLLGMLFYSMGGRINNYGVTENRYFVVLIGLWLLFSSIYFIVNKYKNNLPVLMVFSLLTLIGTVGPLSAYNISTRSQKSRLEYYLNKNNMLQDEKLVPNSDVSKEDKLEITNILEYFIYNKDEKELPYIVEIGDDFTLDTGKYLGFDFYYSYEYEMEENPEPETGIGISYQPDKVEVDNIEEYKHMDLQTVFNNSIIGDYTFVVKDDNLEIHKNEEIQAISFDEINEKINTSISSLEFELEFSDGKIKILFYMINASSNEPESFMATLLLFTD</sequence>
<evidence type="ECO:0000313" key="1">
    <source>
        <dbReference type="EMBL" id="QQK08955.1"/>
    </source>
</evidence>
<evidence type="ECO:0000313" key="2">
    <source>
        <dbReference type="Proteomes" id="UP000595814"/>
    </source>
</evidence>
<organism evidence="1 2">
    <name type="scientific">Miniphocaeibacter halophilus</name>
    <dbReference type="NCBI Taxonomy" id="2931922"/>
    <lineage>
        <taxon>Bacteria</taxon>
        <taxon>Bacillati</taxon>
        <taxon>Bacillota</taxon>
        <taxon>Tissierellia</taxon>
        <taxon>Tissierellales</taxon>
        <taxon>Peptoniphilaceae</taxon>
        <taxon>Miniphocaeibacter</taxon>
    </lineage>
</organism>
<dbReference type="Proteomes" id="UP000595814">
    <property type="component" value="Chromosome"/>
</dbReference>
<name>A0AC61MZR4_9FIRM</name>
<protein>
    <submittedName>
        <fullName evidence="1">DUF4153 domain-containing protein</fullName>
    </submittedName>
</protein>
<reference evidence="1 2" key="1">
    <citation type="journal article" date="2022" name="Int. J. Syst. Evol. Microbiol.">
        <title>Miniphocaeibacter halophilus sp. nov., an ammonium-tolerant acetate-producing bacterium isolated from a biogas system.</title>
        <authorList>
            <person name="Schnurer A."/>
            <person name="Singh A."/>
            <person name="Bi S."/>
            <person name="Qiao W."/>
            <person name="Westerholm M."/>
        </authorList>
    </citation>
    <scope>NUCLEOTIDE SEQUENCE [LARGE SCALE GENOMIC DNA]</scope>
    <source>
        <strain evidence="1 2">AMB_01</strain>
    </source>
</reference>